<keyword evidence="7" id="KW-0175">Coiled coil</keyword>
<dbReference type="Gene3D" id="3.30.450.60">
    <property type="match status" value="1"/>
</dbReference>
<dbReference type="GO" id="GO:0051645">
    <property type="term" value="P:Golgi localization"/>
    <property type="evidence" value="ECO:0007669"/>
    <property type="project" value="TreeGrafter"/>
</dbReference>
<keyword evidence="3 5" id="KW-0963">Cytoplasm</keyword>
<dbReference type="CDD" id="cd14830">
    <property type="entry name" value="Delta_COP_N"/>
    <property type="match status" value="1"/>
</dbReference>
<proteinExistence type="inferred from homology"/>
<evidence type="ECO:0000256" key="3">
    <source>
        <dbReference type="ARBA" id="ARBA00022490"/>
    </source>
</evidence>
<evidence type="ECO:0000256" key="1">
    <source>
        <dbReference type="ARBA" id="ARBA00010516"/>
    </source>
</evidence>
<keyword evidence="5" id="KW-0931">ER-Golgi transport</keyword>
<evidence type="ECO:0000256" key="2">
    <source>
        <dbReference type="ARBA" id="ARBA00022448"/>
    </source>
</evidence>
<evidence type="ECO:0000256" key="4">
    <source>
        <dbReference type="ARBA" id="ARBA00022927"/>
    </source>
</evidence>
<evidence type="ECO:0000256" key="6">
    <source>
        <dbReference type="RuleBase" id="RU366052"/>
    </source>
</evidence>
<dbReference type="OrthoDB" id="10266042at2759"/>
<reference evidence="8 9" key="1">
    <citation type="submission" date="2013-01" db="EMBL/GenBank/DDBJ databases">
        <authorList>
            <person name="Inman J."/>
            <person name="Zafar N."/>
            <person name="Lorenzi H."/>
            <person name="Caler E."/>
        </authorList>
    </citation>
    <scope>NUCLEOTIDE SEQUENCE [LARGE SCALE GENOMIC DNA]</scope>
    <source>
        <strain evidence="8 9">HM-3:IMSS</strain>
    </source>
</reference>
<evidence type="ECO:0000313" key="8">
    <source>
        <dbReference type="EMBL" id="EMS17478.1"/>
    </source>
</evidence>
<keyword evidence="4 5" id="KW-0653">Protein transport</keyword>
<dbReference type="GO" id="GO:0000139">
    <property type="term" value="C:Golgi membrane"/>
    <property type="evidence" value="ECO:0007669"/>
    <property type="project" value="UniProtKB-SubCell"/>
</dbReference>
<dbReference type="CDD" id="cd09254">
    <property type="entry name" value="AP_delta-COPI_MHD"/>
    <property type="match status" value="1"/>
</dbReference>
<dbReference type="SUPFAM" id="SSF64356">
    <property type="entry name" value="SNARE-like"/>
    <property type="match status" value="1"/>
</dbReference>
<keyword evidence="5" id="KW-0472">Membrane</keyword>
<comment type="function">
    <text evidence="5">The coatomer is a cytosolic protein complex that binds to dilysine motifs and reversibly associates with Golgi non-clathrin-coated vesicles, which further mediate biosynthetic protein transport from the ER, via the Golgi up to the trans Golgi network. Coatomer complex is required for budding from Golgi membranes, and is essential for the retrograde Golgi-to-ER transport of dilysine-tagged proteins.</text>
</comment>
<evidence type="ECO:0000313" key="9">
    <source>
        <dbReference type="Proteomes" id="UP000030780"/>
    </source>
</evidence>
<dbReference type="VEuPathDB" id="AmoebaDB:KM1_295510"/>
<dbReference type="PANTHER" id="PTHR10121">
    <property type="entry name" value="COATOMER SUBUNIT DELTA"/>
    <property type="match status" value="1"/>
</dbReference>
<dbReference type="GO" id="GO:0030126">
    <property type="term" value="C:COPI vesicle coat"/>
    <property type="evidence" value="ECO:0007669"/>
    <property type="project" value="UniProtKB-UniRule"/>
</dbReference>
<comment type="subunit">
    <text evidence="5">Oligomeric complex that consists of at least the alpha, beta, beta', gamma, delta, epsilon and zeta subunits.</text>
</comment>
<comment type="subcellular location">
    <subcellularLocation>
        <location evidence="5 6">Cytoplasm</location>
    </subcellularLocation>
    <subcellularLocation>
        <location evidence="5 6">Cytoplasmic vesicle</location>
        <location evidence="5 6">COPI-coated vesicle membrane</location>
        <topology evidence="5 6">Peripheral membrane protein</topology>
        <orientation evidence="5 6">Cytoplasmic side</orientation>
    </subcellularLocation>
    <subcellularLocation>
        <location evidence="5 6">Golgi apparatus membrane</location>
        <topology evidence="5 6">Peripheral membrane protein</topology>
        <orientation evidence="5 6">Cytoplasmic side</orientation>
    </subcellularLocation>
</comment>
<dbReference type="GO" id="GO:0006888">
    <property type="term" value="P:endoplasmic reticulum to Golgi vesicle-mediated transport"/>
    <property type="evidence" value="ECO:0007669"/>
    <property type="project" value="TreeGrafter"/>
</dbReference>
<sequence>MIQSIGVLSRSGKILVSRQNVSIARTRVEGLYATFIRMCNTISNSSFETDGVRFVFRLCEDVYIVLITTLSSNVIEDTEIMNAIIASFQQKLTITSKGITQGMFEVLFILDEFLQWGFVEKISVSNVRTNLAMRSKDEEMYLQQLEIKKAEAARIAKQKAEEIREEKELKEKLAILQGLQTDNFFDQSPNKTPLPLSADYIPVKETPSPILEKKPVKKSVKTGHSKGGLQLGKKKQAETIIEEIKKEQEENTSSNAVVSDQIKEEKKLMVSNAIVKVSEESHITVSAETSAVNVVLNGTLAIAVAEGVEAEMKLAPIGVVAKAQMHPHVDPKAFVDRILKLKEGKKLAVNTPAVYVKWNYKAEEFSLPITFTCWPAEAQNGLTLSMSYEATQELKGVVVEIPNLAPITVVSIDGSLEVTDKIQWIIGDVNVGSNGSLEIEISGEGLETSKLFPICVEYLHEHTLTGNEVVEVISNGQSIEFEKEVMLNATYQIIP</sequence>
<dbReference type="GO" id="GO:0015031">
    <property type="term" value="P:protein transport"/>
    <property type="evidence" value="ECO:0007669"/>
    <property type="project" value="UniProtKB-KW"/>
</dbReference>
<keyword evidence="5" id="KW-0968">Cytoplasmic vesicle</keyword>
<gene>
    <name evidence="8" type="ORF">KM1_295510</name>
</gene>
<feature type="coiled-coil region" evidence="7">
    <location>
        <begin position="142"/>
        <end position="179"/>
    </location>
</feature>
<name>M7XBE2_ENTHI</name>
<evidence type="ECO:0000256" key="7">
    <source>
        <dbReference type="SAM" id="Coils"/>
    </source>
</evidence>
<dbReference type="EMBL" id="KB637169">
    <property type="protein sequence ID" value="EMS17478.1"/>
    <property type="molecule type" value="Genomic_DNA"/>
</dbReference>
<accession>M7XBE2</accession>
<dbReference type="AlphaFoldDB" id="M7XBE2"/>
<dbReference type="InterPro" id="IPR027059">
    <property type="entry name" value="Coatomer_dsu"/>
</dbReference>
<dbReference type="PANTHER" id="PTHR10121:SF0">
    <property type="entry name" value="COATOMER SUBUNIT DELTA"/>
    <property type="match status" value="1"/>
</dbReference>
<dbReference type="GO" id="GO:0006890">
    <property type="term" value="P:retrograde vesicle-mediated transport, Golgi to endoplasmic reticulum"/>
    <property type="evidence" value="ECO:0007669"/>
    <property type="project" value="UniProtKB-UniRule"/>
</dbReference>
<keyword evidence="5" id="KW-0333">Golgi apparatus</keyword>
<dbReference type="InterPro" id="IPR011012">
    <property type="entry name" value="Longin-like_dom_sf"/>
</dbReference>
<keyword evidence="2 5" id="KW-0813">Transport</keyword>
<comment type="similarity">
    <text evidence="1 5">Belongs to the adaptor complexes medium subunit family. Delta-COP subfamily.</text>
</comment>
<organism evidence="8 9">
    <name type="scientific">Entamoeba histolytica HM-3:IMSS</name>
    <dbReference type="NCBI Taxonomy" id="885315"/>
    <lineage>
        <taxon>Eukaryota</taxon>
        <taxon>Amoebozoa</taxon>
        <taxon>Evosea</taxon>
        <taxon>Archamoebae</taxon>
        <taxon>Mastigamoebida</taxon>
        <taxon>Entamoebidae</taxon>
        <taxon>Entamoeba</taxon>
    </lineage>
</organism>
<protein>
    <recommendedName>
        <fullName evidence="5">Coatomer subunit delta</fullName>
    </recommendedName>
</protein>
<evidence type="ECO:0000256" key="5">
    <source>
        <dbReference type="RuleBase" id="RU364018"/>
    </source>
</evidence>
<dbReference type="Proteomes" id="UP000030780">
    <property type="component" value="Unassembled WGS sequence"/>
</dbReference>